<comment type="similarity">
    <text evidence="4">Belongs to the heat shock protein 70 family.</text>
</comment>
<evidence type="ECO:0000313" key="5">
    <source>
        <dbReference type="EMBL" id="NGO14132.1"/>
    </source>
</evidence>
<dbReference type="GO" id="GO:0140662">
    <property type="term" value="F:ATP-dependent protein folding chaperone"/>
    <property type="evidence" value="ECO:0007669"/>
    <property type="project" value="InterPro"/>
</dbReference>
<evidence type="ECO:0000256" key="1">
    <source>
        <dbReference type="ARBA" id="ARBA00022741"/>
    </source>
</evidence>
<evidence type="ECO:0000256" key="2">
    <source>
        <dbReference type="ARBA" id="ARBA00022840"/>
    </source>
</evidence>
<dbReference type="EMBL" id="JAAKZY010000236">
    <property type="protein sequence ID" value="NGO14132.1"/>
    <property type="molecule type" value="Genomic_DNA"/>
</dbReference>
<dbReference type="InterPro" id="IPR043129">
    <property type="entry name" value="ATPase_NBD"/>
</dbReference>
<gene>
    <name evidence="5" type="ORF">G5C60_42710</name>
</gene>
<dbReference type="AlphaFoldDB" id="A0A6G4VJ01"/>
<dbReference type="PANTHER" id="PTHR19375">
    <property type="entry name" value="HEAT SHOCK PROTEIN 70KDA"/>
    <property type="match status" value="1"/>
</dbReference>
<protein>
    <submittedName>
        <fullName evidence="5">Hsp70 family protein</fullName>
    </submittedName>
</protein>
<keyword evidence="2 4" id="KW-0067">ATP-binding</keyword>
<dbReference type="Pfam" id="PF00012">
    <property type="entry name" value="HSP70"/>
    <property type="match status" value="1"/>
</dbReference>
<dbReference type="GO" id="GO:0005524">
    <property type="term" value="F:ATP binding"/>
    <property type="evidence" value="ECO:0007669"/>
    <property type="project" value="UniProtKB-KW"/>
</dbReference>
<dbReference type="Gene3D" id="2.60.34.10">
    <property type="entry name" value="Substrate Binding Domain Of DNAk, Chain A, domain 1"/>
    <property type="match status" value="1"/>
</dbReference>
<evidence type="ECO:0000256" key="3">
    <source>
        <dbReference type="ARBA" id="ARBA00023186"/>
    </source>
</evidence>
<keyword evidence="6" id="KW-1185">Reference proteome</keyword>
<reference evidence="5 6" key="1">
    <citation type="submission" date="2020-02" db="EMBL/GenBank/DDBJ databases">
        <title>Whole-genome analyses of novel actinobacteria.</title>
        <authorList>
            <person name="Sahin N."/>
            <person name="Gencbay T."/>
        </authorList>
    </citation>
    <scope>NUCLEOTIDE SEQUENCE [LARGE SCALE GENOMIC DNA]</scope>
    <source>
        <strain evidence="5 6">HC44</strain>
    </source>
</reference>
<keyword evidence="1 4" id="KW-0547">Nucleotide-binding</keyword>
<dbReference type="InterPro" id="IPR013126">
    <property type="entry name" value="Hsp_70_fam"/>
</dbReference>
<comment type="caution">
    <text evidence="5">The sequence shown here is derived from an EMBL/GenBank/DDBJ whole genome shotgun (WGS) entry which is preliminary data.</text>
</comment>
<sequence>MTTRIGIDFGTANTVVAGWDHEAGRGVPIPLPGVDVLREAGPGPTQRVVPSLIAYFADDGTRRLGAQVTPDLYETAGATVFASTKINVAGHVYDAARPVGDRKITGRQAATQFLSDIMALALLTVEDDDLEIVATAPVESFDGYRDWLVREVREGLPTARLRVVDEATAAAVGYSARLNPGDAFAVFDFGAGTLDISVVRVQEPDAAGAGAGVRTLAKKGLDLGGNTIDALLAEHAIAQLSLPPGDQIGRNQVFRRLLGSAEQAKRTLATADHATITARAARAAGTARTDADHQVTVTRGEFDALLRDKQILRRVNLALRSCLDAASARGFGTDDIRQVFLVGGSCLIPAVQDVVQLHFDPDVVRLDRPLEAVAAGAAGIAGGSELYDHIQHDYAIRHVNRDTGAYEFEALVEAGTAYPTEEPVKTLTVKAVHEGQRRLGLAVYELAHATYRDAGAELEIAFDSGGGARTVAVSPQQRQQRSMLWLNEDSPTFLEADPPAAAGEDRFRLEFRIDTHKRLTVTAYDLRRHTVVLNRQPVIRLA</sequence>
<keyword evidence="3" id="KW-0143">Chaperone</keyword>
<organism evidence="5 6">
    <name type="scientific">Streptomyces scabichelini</name>
    <dbReference type="NCBI Taxonomy" id="2711217"/>
    <lineage>
        <taxon>Bacteria</taxon>
        <taxon>Bacillati</taxon>
        <taxon>Actinomycetota</taxon>
        <taxon>Actinomycetes</taxon>
        <taxon>Kitasatosporales</taxon>
        <taxon>Streptomycetaceae</taxon>
        <taxon>Streptomyces</taxon>
    </lineage>
</organism>
<dbReference type="Gene3D" id="3.30.420.40">
    <property type="match status" value="2"/>
</dbReference>
<dbReference type="Proteomes" id="UP000472335">
    <property type="component" value="Unassembled WGS sequence"/>
</dbReference>
<proteinExistence type="inferred from homology"/>
<dbReference type="SUPFAM" id="SSF53067">
    <property type="entry name" value="Actin-like ATPase domain"/>
    <property type="match status" value="2"/>
</dbReference>
<dbReference type="Gene3D" id="3.90.640.10">
    <property type="entry name" value="Actin, Chain A, domain 4"/>
    <property type="match status" value="1"/>
</dbReference>
<evidence type="ECO:0000256" key="4">
    <source>
        <dbReference type="RuleBase" id="RU003322"/>
    </source>
</evidence>
<evidence type="ECO:0000313" key="6">
    <source>
        <dbReference type="Proteomes" id="UP000472335"/>
    </source>
</evidence>
<dbReference type="InterPro" id="IPR029047">
    <property type="entry name" value="HSP70_peptide-bd_sf"/>
</dbReference>
<dbReference type="PRINTS" id="PR00301">
    <property type="entry name" value="HEATSHOCK70"/>
</dbReference>
<dbReference type="RefSeq" id="WP_165268193.1">
    <property type="nucleotide sequence ID" value="NZ_JAAKZY010000236.1"/>
</dbReference>
<accession>A0A6G4VJ01</accession>
<name>A0A6G4VJ01_9ACTN</name>